<dbReference type="AlphaFoldDB" id="A0A9P1NWP4"/>
<sequence length="101" mass="11431">MSLGGRTTIAATSVGIFTEIHELEFMKVGDRVRVKESVIIYVNPEHRNQPSDAKGLEGEIVSILTDWNGRPITPNLPVIVQFNPKFKVHFREEELEVIEES</sequence>
<dbReference type="GO" id="GO:0015979">
    <property type="term" value="P:photosynthesis"/>
    <property type="evidence" value="ECO:0007669"/>
    <property type="project" value="InterPro"/>
</dbReference>
<comment type="function">
    <text evidence="3">Variable subunit of the ferredoxin-thioredoxin reductase (FTR), which catalyzes the two-electron reduction of thioredoxins by the electrons provided by reduced ferredoxin.</text>
</comment>
<dbReference type="PANTHER" id="PTHR46937">
    <property type="entry name" value="FERREDOXIN-THIOREDOXIN REDUCTASE, VARIABLE CHAIN"/>
    <property type="match status" value="1"/>
</dbReference>
<organism evidence="6 7">
    <name type="scientific">Limnospira indica PCC 8005</name>
    <dbReference type="NCBI Taxonomy" id="376219"/>
    <lineage>
        <taxon>Bacteria</taxon>
        <taxon>Bacillati</taxon>
        <taxon>Cyanobacteriota</taxon>
        <taxon>Cyanophyceae</taxon>
        <taxon>Oscillatoriophycideae</taxon>
        <taxon>Oscillatoriales</taxon>
        <taxon>Sirenicapillariaceae</taxon>
        <taxon>Limnospira</taxon>
    </lineage>
</organism>
<name>A0A9P1NWP4_9CYAN</name>
<proteinExistence type="inferred from homology"/>
<keyword evidence="7" id="KW-1185">Reference proteome</keyword>
<evidence type="ECO:0000313" key="6">
    <source>
        <dbReference type="EMBL" id="CDM92760.1"/>
    </source>
</evidence>
<reference evidence="6 7" key="1">
    <citation type="submission" date="2014-02" db="EMBL/GenBank/DDBJ databases">
        <authorList>
            <person name="Genoscope - CEA"/>
        </authorList>
    </citation>
    <scope>NUCLEOTIDE SEQUENCE [LARGE SCALE GENOMIC DNA]</scope>
    <source>
        <strain evidence="6 7">PCC 8005</strain>
    </source>
</reference>
<dbReference type="Proteomes" id="UP000032946">
    <property type="component" value="Chromosome"/>
</dbReference>
<evidence type="ECO:0000256" key="3">
    <source>
        <dbReference type="ARBA" id="ARBA00034474"/>
    </source>
</evidence>
<evidence type="ECO:0000256" key="1">
    <source>
        <dbReference type="ARBA" id="ARBA00023002"/>
    </source>
</evidence>
<dbReference type="Gene3D" id="2.30.30.50">
    <property type="match status" value="1"/>
</dbReference>
<accession>A0A9P1NWP4</accession>
<evidence type="ECO:0000313" key="7">
    <source>
        <dbReference type="Proteomes" id="UP000032946"/>
    </source>
</evidence>
<evidence type="ECO:0000256" key="4">
    <source>
        <dbReference type="ARBA" id="ARBA00034490"/>
    </source>
</evidence>
<keyword evidence="1" id="KW-0560">Oxidoreductase</keyword>
<gene>
    <name evidence="6" type="ORF">ARTHRO_10433</name>
</gene>
<feature type="domain" description="Ferredoxin thioredoxin reductase alpha chain" evidence="5">
    <location>
        <begin position="28"/>
        <end position="94"/>
    </location>
</feature>
<dbReference type="PANTHER" id="PTHR46937:SF4">
    <property type="entry name" value="FERREDOXIN-THIOREDOXIN REDUCTASE SUBUNIT A1, CHLOROPLASTIC"/>
    <property type="match status" value="1"/>
</dbReference>
<dbReference type="EMBL" id="FO818640">
    <property type="protein sequence ID" value="CDM92760.1"/>
    <property type="molecule type" value="Genomic_DNA"/>
</dbReference>
<dbReference type="InterPro" id="IPR008990">
    <property type="entry name" value="Elect_transpt_acc-like_dom_sf"/>
</dbReference>
<dbReference type="InterPro" id="IPR004207">
    <property type="entry name" value="Fd_thioredoxin_Rdtase_alpha"/>
</dbReference>
<dbReference type="InterPro" id="IPR044166">
    <property type="entry name" value="FTRV"/>
</dbReference>
<dbReference type="GO" id="GO:0016491">
    <property type="term" value="F:oxidoreductase activity"/>
    <property type="evidence" value="ECO:0007669"/>
    <property type="project" value="UniProtKB-KW"/>
</dbReference>
<evidence type="ECO:0000256" key="2">
    <source>
        <dbReference type="ARBA" id="ARBA00026011"/>
    </source>
</evidence>
<comment type="subunit">
    <text evidence="2">Heterodimer of subunit A (variable subunit) and subunit B (catalytic subunit). Heterodimeric FTR forms a complex with ferredoxin and thioredoxin.</text>
</comment>
<comment type="similarity">
    <text evidence="4">Belongs to the ferredoxin thioredoxin reductase alpha subunit family.</text>
</comment>
<dbReference type="RefSeq" id="WP_006668855.1">
    <property type="nucleotide sequence ID" value="NZ_FO818640.1"/>
</dbReference>
<evidence type="ECO:0000259" key="5">
    <source>
        <dbReference type="Pfam" id="PF02941"/>
    </source>
</evidence>
<protein>
    <submittedName>
        <fullName evidence="6">Ferredoxin thioredoxin reductase alpha chain</fullName>
    </submittedName>
</protein>
<dbReference type="Pfam" id="PF02941">
    <property type="entry name" value="FeThRed_A"/>
    <property type="match status" value="1"/>
</dbReference>
<dbReference type="SUPFAM" id="SSF50090">
    <property type="entry name" value="Electron transport accessory proteins"/>
    <property type="match status" value="1"/>
</dbReference>